<dbReference type="Proteomes" id="UP000178912">
    <property type="component" value="Unassembled WGS sequence"/>
</dbReference>
<organism evidence="2 3">
    <name type="scientific">Rhynchosporium agropyri</name>
    <dbReference type="NCBI Taxonomy" id="914238"/>
    <lineage>
        <taxon>Eukaryota</taxon>
        <taxon>Fungi</taxon>
        <taxon>Dikarya</taxon>
        <taxon>Ascomycota</taxon>
        <taxon>Pezizomycotina</taxon>
        <taxon>Leotiomycetes</taxon>
        <taxon>Helotiales</taxon>
        <taxon>Ploettnerulaceae</taxon>
        <taxon>Rhynchosporium</taxon>
    </lineage>
</organism>
<protein>
    <recommendedName>
        <fullName evidence="1">LYR motif-containing protein Cup1-like N-terminal domain-containing protein</fullName>
    </recommendedName>
</protein>
<dbReference type="EMBL" id="FJUX01000002">
    <property type="protein sequence ID" value="CZS89121.1"/>
    <property type="molecule type" value="Genomic_DNA"/>
</dbReference>
<dbReference type="AlphaFoldDB" id="A0A1E1JTV6"/>
<reference evidence="3" key="1">
    <citation type="submission" date="2016-03" db="EMBL/GenBank/DDBJ databases">
        <authorList>
            <person name="Guldener U."/>
        </authorList>
    </citation>
    <scope>NUCLEOTIDE SEQUENCE [LARGE SCALE GENOMIC DNA]</scope>
    <source>
        <strain evidence="3">04CH-RAC-A.6.1</strain>
    </source>
</reference>
<evidence type="ECO:0000259" key="1">
    <source>
        <dbReference type="Pfam" id="PF20263"/>
    </source>
</evidence>
<proteinExistence type="predicted"/>
<gene>
    <name evidence="2" type="ORF">RAG0_00571</name>
</gene>
<keyword evidence="3" id="KW-1185">Reference proteome</keyword>
<dbReference type="OrthoDB" id="5521299at2759"/>
<feature type="domain" description="LYR motif-containing protein Cup1-like N-terminal" evidence="1">
    <location>
        <begin position="39"/>
        <end position="126"/>
    </location>
</feature>
<dbReference type="InterPro" id="IPR046896">
    <property type="entry name" value="Cup1-like_N"/>
</dbReference>
<sequence>MNNIRLVRSRVPKAPSLLQISDNSKPLERDLRSEAISAYRGLLRATTYLPDSIVRKYVFARIRNRFRADKERIALREDKARRDLTIQRLVKARRRRRLLEDAADGDMDALKKVFLQVHGREGARKRWLIKYLLEPDEKALPKDASALQMVIEREPTGIAKGPPDPKLLSFIKSQQANQPVDAHNGKIRQFQAKIPKENIWARPTPISMQKKYLQKWWITTLEKILPPIPRDEWERLRDLATGILPLEARPARRTALISPKEEVSEEERSAELLQYFQTPARHHPSRNLIKVAIKKGQDLEAPVPTTEEEKFHLAKEDAPYLLEKAEKVHQKNQKNRLKREKGADDKVKYEGAHLRPTRIPSDEGEIELRSRSLRRLYATIWSLTPTMAYDEVNRKWDIEWGGQRSRALEGAISKPSLAEEELFEGLGTLPQNLNTSGVKSKVRKINEVNKGTKATASEQQSDAKLRKYIGMQNSQNETTPGIHGERRLKVTRRPV</sequence>
<evidence type="ECO:0000313" key="2">
    <source>
        <dbReference type="EMBL" id="CZS89121.1"/>
    </source>
</evidence>
<evidence type="ECO:0000313" key="3">
    <source>
        <dbReference type="Proteomes" id="UP000178912"/>
    </source>
</evidence>
<accession>A0A1E1JTV6</accession>
<name>A0A1E1JTV6_9HELO</name>
<dbReference type="Pfam" id="PF20263">
    <property type="entry name" value="LYRM2-like"/>
    <property type="match status" value="1"/>
</dbReference>